<dbReference type="AlphaFoldDB" id="A0A8B7YW50"/>
<evidence type="ECO:0000256" key="4">
    <source>
        <dbReference type="ARBA" id="ARBA00022777"/>
    </source>
</evidence>
<dbReference type="Gene3D" id="3.20.200.10">
    <property type="entry name" value="MHCK/EF2 kinase"/>
    <property type="match status" value="1"/>
</dbReference>
<dbReference type="Pfam" id="PF02816">
    <property type="entry name" value="Alpha_kinase"/>
    <property type="match status" value="1"/>
</dbReference>
<dbReference type="PANTHER" id="PTHR45992">
    <property type="entry name" value="EUKARYOTIC ELONGATION FACTOR 2 KINASE-RELATED"/>
    <property type="match status" value="1"/>
</dbReference>
<gene>
    <name evidence="9" type="primary">LOC110983006</name>
</gene>
<dbReference type="RefSeq" id="XP_022097543.1">
    <property type="nucleotide sequence ID" value="XM_022241851.1"/>
</dbReference>
<keyword evidence="4" id="KW-0418">Kinase</keyword>
<keyword evidence="6" id="KW-0732">Signal</keyword>
<keyword evidence="3" id="KW-0547">Nucleotide-binding</keyword>
<evidence type="ECO:0000256" key="5">
    <source>
        <dbReference type="ARBA" id="ARBA00022840"/>
    </source>
</evidence>
<dbReference type="CDD" id="cd04515">
    <property type="entry name" value="Alpha_kinase"/>
    <property type="match status" value="1"/>
</dbReference>
<dbReference type="GO" id="GO:0005524">
    <property type="term" value="F:ATP binding"/>
    <property type="evidence" value="ECO:0007669"/>
    <property type="project" value="UniProtKB-KW"/>
</dbReference>
<keyword evidence="1" id="KW-0723">Serine/threonine-protein kinase</keyword>
<dbReference type="PROSITE" id="PS51158">
    <property type="entry name" value="ALPHA_KINASE"/>
    <property type="match status" value="1"/>
</dbReference>
<dbReference type="OrthoDB" id="301415at2759"/>
<protein>
    <submittedName>
        <fullName evidence="9">Alpha-protein kinase vwkA-like isoform X3</fullName>
    </submittedName>
</protein>
<evidence type="ECO:0000256" key="2">
    <source>
        <dbReference type="ARBA" id="ARBA00022679"/>
    </source>
</evidence>
<dbReference type="Proteomes" id="UP000694845">
    <property type="component" value="Unplaced"/>
</dbReference>
<dbReference type="InterPro" id="IPR051852">
    <property type="entry name" value="Alpha-type_PK"/>
</dbReference>
<name>A0A8B7YW50_ACAPL</name>
<dbReference type="SMART" id="SM00811">
    <property type="entry name" value="Alpha_kinase"/>
    <property type="match status" value="1"/>
</dbReference>
<reference evidence="9" key="1">
    <citation type="submission" date="2025-08" db="UniProtKB">
        <authorList>
            <consortium name="RefSeq"/>
        </authorList>
    </citation>
    <scope>IDENTIFICATION</scope>
</reference>
<evidence type="ECO:0000256" key="6">
    <source>
        <dbReference type="SAM" id="SignalP"/>
    </source>
</evidence>
<keyword evidence="8" id="KW-1185">Reference proteome</keyword>
<keyword evidence="5" id="KW-0067">ATP-binding</keyword>
<feature type="signal peptide" evidence="6">
    <location>
        <begin position="1"/>
        <end position="22"/>
    </location>
</feature>
<keyword evidence="2" id="KW-0808">Transferase</keyword>
<accession>A0A8B7YW50</accession>
<evidence type="ECO:0000256" key="3">
    <source>
        <dbReference type="ARBA" id="ARBA00022741"/>
    </source>
</evidence>
<dbReference type="GO" id="GO:0004674">
    <property type="term" value="F:protein serine/threonine kinase activity"/>
    <property type="evidence" value="ECO:0007669"/>
    <property type="project" value="UniProtKB-KW"/>
</dbReference>
<dbReference type="SUPFAM" id="SSF56112">
    <property type="entry name" value="Protein kinase-like (PK-like)"/>
    <property type="match status" value="1"/>
</dbReference>
<dbReference type="PANTHER" id="PTHR45992:SF11">
    <property type="entry name" value="ALPHA-TYPE PROTEIN KINASE DOMAIN-CONTAINING PROTEIN"/>
    <property type="match status" value="1"/>
</dbReference>
<dbReference type="InterPro" id="IPR011009">
    <property type="entry name" value="Kinase-like_dom_sf"/>
</dbReference>
<evidence type="ECO:0000313" key="8">
    <source>
        <dbReference type="Proteomes" id="UP000694845"/>
    </source>
</evidence>
<dbReference type="GeneID" id="110983006"/>
<evidence type="ECO:0000313" key="9">
    <source>
        <dbReference type="RefSeq" id="XP_022097543.1"/>
    </source>
</evidence>
<evidence type="ECO:0000259" key="7">
    <source>
        <dbReference type="PROSITE" id="PS51158"/>
    </source>
</evidence>
<dbReference type="InterPro" id="IPR004166">
    <property type="entry name" value="a-kinase_dom"/>
</dbReference>
<sequence length="321" mass="36304">MASCLSVLASCLSALGSRVAAAVSSCFSVAASKFYRCLLYLGVHQRNTTEIINTASMWVDFEDYWFTQGHSRHVYRGTYQGDRRVEGKPCVVKVYKEEWYLNNDREEYTWRVDQRAYDKAHEMARDFNEQCQTSKAIQFVRPEFTSIKVSQFIPINAMVAIEMYLDGKDFEKFSSNVGYVNPVAMASPAAFSHFTYHTSGGKVLVCKLQGIRSSAWYKFSAPAIQSGGMELGEYGPSDLGKFGILAFFDDHCCNDLCKGWKKPQIIDLSPEQGNLLDKIMSAMRSERSSKRTCYLNELTDVPVEQIVQIHSTLRLEAVHVS</sequence>
<proteinExistence type="predicted"/>
<organism evidence="8 9">
    <name type="scientific">Acanthaster planci</name>
    <name type="common">Crown-of-thorns starfish</name>
    <dbReference type="NCBI Taxonomy" id="133434"/>
    <lineage>
        <taxon>Eukaryota</taxon>
        <taxon>Metazoa</taxon>
        <taxon>Echinodermata</taxon>
        <taxon>Eleutherozoa</taxon>
        <taxon>Asterozoa</taxon>
        <taxon>Asteroidea</taxon>
        <taxon>Valvatacea</taxon>
        <taxon>Valvatida</taxon>
        <taxon>Acanthasteridae</taxon>
        <taxon>Acanthaster</taxon>
    </lineage>
</organism>
<feature type="domain" description="Alpha-type protein kinase" evidence="7">
    <location>
        <begin position="39"/>
        <end position="271"/>
    </location>
</feature>
<feature type="chain" id="PRO_5034821359" evidence="6">
    <location>
        <begin position="23"/>
        <end position="321"/>
    </location>
</feature>
<evidence type="ECO:0000256" key="1">
    <source>
        <dbReference type="ARBA" id="ARBA00022527"/>
    </source>
</evidence>